<evidence type="ECO:0000259" key="1">
    <source>
        <dbReference type="PROSITE" id="PS50943"/>
    </source>
</evidence>
<dbReference type="Pfam" id="PF01381">
    <property type="entry name" value="HTH_3"/>
    <property type="match status" value="1"/>
</dbReference>
<dbReference type="InterPro" id="IPR001387">
    <property type="entry name" value="Cro/C1-type_HTH"/>
</dbReference>
<dbReference type="SUPFAM" id="SSF47413">
    <property type="entry name" value="lambda repressor-like DNA-binding domains"/>
    <property type="match status" value="1"/>
</dbReference>
<protein>
    <submittedName>
        <fullName evidence="2">Helix-turn-helix transcriptional regulator</fullName>
    </submittedName>
</protein>
<comment type="caution">
    <text evidence="2">The sequence shown here is derived from an EMBL/GenBank/DDBJ whole genome shotgun (WGS) entry which is preliminary data.</text>
</comment>
<dbReference type="RefSeq" id="WP_311423368.1">
    <property type="nucleotide sequence ID" value="NZ_JAVREH010000015.1"/>
</dbReference>
<gene>
    <name evidence="2" type="ORF">RM423_12525</name>
</gene>
<accession>A0ABU2JB46</accession>
<organism evidence="2 3">
    <name type="scientific">Jatrophihabitans lederbergiae</name>
    <dbReference type="NCBI Taxonomy" id="3075547"/>
    <lineage>
        <taxon>Bacteria</taxon>
        <taxon>Bacillati</taxon>
        <taxon>Actinomycetota</taxon>
        <taxon>Actinomycetes</taxon>
        <taxon>Jatrophihabitantales</taxon>
        <taxon>Jatrophihabitantaceae</taxon>
        <taxon>Jatrophihabitans</taxon>
    </lineage>
</organism>
<keyword evidence="3" id="KW-1185">Reference proteome</keyword>
<sequence>MRVRSRQTLIMCLEAQGWSERGLARAASLGHATINHLVTGRRTSCSAETAESIALALNCPIGALFAPDS</sequence>
<dbReference type="SMART" id="SM00530">
    <property type="entry name" value="HTH_XRE"/>
    <property type="match status" value="1"/>
</dbReference>
<proteinExistence type="predicted"/>
<dbReference type="Gene3D" id="1.10.260.40">
    <property type="entry name" value="lambda repressor-like DNA-binding domains"/>
    <property type="match status" value="1"/>
</dbReference>
<dbReference type="Proteomes" id="UP001183176">
    <property type="component" value="Unassembled WGS sequence"/>
</dbReference>
<feature type="domain" description="HTH cro/C1-type" evidence="1">
    <location>
        <begin position="9"/>
        <end position="64"/>
    </location>
</feature>
<dbReference type="EMBL" id="JAVREH010000015">
    <property type="protein sequence ID" value="MDT0262217.1"/>
    <property type="molecule type" value="Genomic_DNA"/>
</dbReference>
<evidence type="ECO:0000313" key="2">
    <source>
        <dbReference type="EMBL" id="MDT0262217.1"/>
    </source>
</evidence>
<dbReference type="InterPro" id="IPR010982">
    <property type="entry name" value="Lambda_DNA-bd_dom_sf"/>
</dbReference>
<dbReference type="CDD" id="cd00093">
    <property type="entry name" value="HTH_XRE"/>
    <property type="match status" value="1"/>
</dbReference>
<name>A0ABU2JB46_9ACTN</name>
<reference evidence="3" key="1">
    <citation type="submission" date="2023-07" db="EMBL/GenBank/DDBJ databases">
        <title>30 novel species of actinomycetes from the DSMZ collection.</title>
        <authorList>
            <person name="Nouioui I."/>
        </authorList>
    </citation>
    <scope>NUCLEOTIDE SEQUENCE [LARGE SCALE GENOMIC DNA]</scope>
    <source>
        <strain evidence="3">DSM 44399</strain>
    </source>
</reference>
<evidence type="ECO:0000313" key="3">
    <source>
        <dbReference type="Proteomes" id="UP001183176"/>
    </source>
</evidence>
<dbReference type="PROSITE" id="PS50943">
    <property type="entry name" value="HTH_CROC1"/>
    <property type="match status" value="1"/>
</dbReference>